<name>A0A6J4KM17_9BACT</name>
<evidence type="ECO:0000256" key="1">
    <source>
        <dbReference type="SAM" id="MobiDB-lite"/>
    </source>
</evidence>
<protein>
    <submittedName>
        <fullName evidence="2">Uncharacterized protein</fullName>
    </submittedName>
</protein>
<dbReference type="EMBL" id="CADCTV010000214">
    <property type="protein sequence ID" value="CAA9308656.1"/>
    <property type="molecule type" value="Genomic_DNA"/>
</dbReference>
<organism evidence="2">
    <name type="scientific">uncultured Gemmatimonadota bacterium</name>
    <dbReference type="NCBI Taxonomy" id="203437"/>
    <lineage>
        <taxon>Bacteria</taxon>
        <taxon>Pseudomonadati</taxon>
        <taxon>Gemmatimonadota</taxon>
        <taxon>environmental samples</taxon>
    </lineage>
</organism>
<reference evidence="2" key="1">
    <citation type="submission" date="2020-02" db="EMBL/GenBank/DDBJ databases">
        <authorList>
            <person name="Meier V. D."/>
        </authorList>
    </citation>
    <scope>NUCLEOTIDE SEQUENCE</scope>
    <source>
        <strain evidence="2">AVDCRST_MAG89</strain>
    </source>
</reference>
<accession>A0A6J4KM17</accession>
<dbReference type="AlphaFoldDB" id="A0A6J4KM17"/>
<proteinExistence type="predicted"/>
<gene>
    <name evidence="2" type="ORF">AVDCRST_MAG89-971</name>
</gene>
<feature type="region of interest" description="Disordered" evidence="1">
    <location>
        <begin position="1"/>
        <end position="85"/>
    </location>
</feature>
<sequence length="85" mass="8553">MEGGPASVAGHASLAQLPDAQPDGLPPHDERHCVVCHAHGSVPLPVDAPRIGGEPAAVRERLPQAPPLASAPVQGATRARAPPVA</sequence>
<evidence type="ECO:0000313" key="2">
    <source>
        <dbReference type="EMBL" id="CAA9308656.1"/>
    </source>
</evidence>